<reference evidence="2" key="1">
    <citation type="journal article" date="2013" name="Extremophiles">
        <title>Proteinivorax tanatarense gen. nov., sp. nov., an anaerobic, haloalkaliphilic, proteolytic bacterium isolated from a decaying algal bloom, and proposal of Proteinivoraceae fam. nov.</title>
        <authorList>
            <person name="Kevbrin V."/>
            <person name="Boltyanskaya Y."/>
            <person name="Zhilina T."/>
            <person name="Kolganova T."/>
            <person name="Lavrentjeva E."/>
            <person name="Kuznetsov B."/>
        </authorList>
    </citation>
    <scope>NUCLEOTIDE SEQUENCE</scope>
    <source>
        <strain evidence="2">Z-910T</strain>
    </source>
</reference>
<dbReference type="InterPro" id="IPR029052">
    <property type="entry name" value="Metallo-depent_PP-like"/>
</dbReference>
<dbReference type="SUPFAM" id="SSF56300">
    <property type="entry name" value="Metallo-dependent phosphatases"/>
    <property type="match status" value="1"/>
</dbReference>
<reference evidence="2" key="2">
    <citation type="submission" date="2024-06" db="EMBL/GenBank/DDBJ databases">
        <authorList>
            <person name="Petrova K.O."/>
            <person name="Toshchakov S.V."/>
            <person name="Boltjanskaja Y.V."/>
            <person name="Kevbrin V."/>
        </authorList>
    </citation>
    <scope>NUCLEOTIDE SEQUENCE</scope>
    <source>
        <strain evidence="2">Z-910T</strain>
    </source>
</reference>
<dbReference type="EMBL" id="CP158367">
    <property type="protein sequence ID" value="XBX73563.1"/>
    <property type="molecule type" value="Genomic_DNA"/>
</dbReference>
<dbReference type="Gene3D" id="3.60.21.10">
    <property type="match status" value="1"/>
</dbReference>
<gene>
    <name evidence="2" type="ORF">PRVXT_001551</name>
</gene>
<dbReference type="GO" id="GO:0016791">
    <property type="term" value="F:phosphatase activity"/>
    <property type="evidence" value="ECO:0007669"/>
    <property type="project" value="TreeGrafter"/>
</dbReference>
<evidence type="ECO:0000259" key="1">
    <source>
        <dbReference type="Pfam" id="PF00149"/>
    </source>
</evidence>
<dbReference type="GO" id="GO:0110154">
    <property type="term" value="P:RNA decapping"/>
    <property type="evidence" value="ECO:0007669"/>
    <property type="project" value="TreeGrafter"/>
</dbReference>
<dbReference type="PANTHER" id="PTHR42850:SF4">
    <property type="entry name" value="ZINC-DEPENDENT ENDOPOLYPHOSPHATASE"/>
    <property type="match status" value="1"/>
</dbReference>
<dbReference type="Pfam" id="PF00149">
    <property type="entry name" value="Metallophos"/>
    <property type="match status" value="1"/>
</dbReference>
<proteinExistence type="predicted"/>
<dbReference type="RefSeq" id="WP_350342324.1">
    <property type="nucleotide sequence ID" value="NZ_CP158367.1"/>
</dbReference>
<dbReference type="PANTHER" id="PTHR42850">
    <property type="entry name" value="METALLOPHOSPHOESTERASE"/>
    <property type="match status" value="1"/>
</dbReference>
<sequence length="272" mass="31263">MALIFSISDIHGYSQPLEEALTLVDLESDSQNKLILCGDYIDYGPDSCKVLYKIKSLVESYPDQVIVLMGNHEYRFLEFLNAGGHNLWSVEWLSTDMNFTTINSFISESTKEKIFGISKDKGYHDYLLDISKIIKKDVLTNHAGLIKWIKGMLLYYETPKAIYVHAGIDEEAEEYWKHGTPDEYFLSKYPATFGKFHKDIIAGHIGTSSLAKGKKFHDIYWDGDNHFFIDGEVNRSGCIPVLKYNTTTSRYSSFKKKRDGQGSYFFQEYVIK</sequence>
<accession>A0AAU7VHE2</accession>
<dbReference type="GO" id="GO:0008803">
    <property type="term" value="F:bis(5'-nucleosyl)-tetraphosphatase (symmetrical) activity"/>
    <property type="evidence" value="ECO:0007669"/>
    <property type="project" value="TreeGrafter"/>
</dbReference>
<feature type="domain" description="Calcineurin-like phosphoesterase" evidence="1">
    <location>
        <begin position="7"/>
        <end position="205"/>
    </location>
</feature>
<dbReference type="InterPro" id="IPR050126">
    <property type="entry name" value="Ap4A_hydrolase"/>
</dbReference>
<dbReference type="AlphaFoldDB" id="A0AAU7VHE2"/>
<dbReference type="InterPro" id="IPR004843">
    <property type="entry name" value="Calcineurin-like_PHP"/>
</dbReference>
<evidence type="ECO:0000313" key="2">
    <source>
        <dbReference type="EMBL" id="XBX73563.1"/>
    </source>
</evidence>
<protein>
    <submittedName>
        <fullName evidence="2">Metallophosphoesterase</fullName>
    </submittedName>
</protein>
<name>A0AAU7VHE2_9FIRM</name>
<organism evidence="2">
    <name type="scientific">Proteinivorax tanatarense</name>
    <dbReference type="NCBI Taxonomy" id="1260629"/>
    <lineage>
        <taxon>Bacteria</taxon>
        <taxon>Bacillati</taxon>
        <taxon>Bacillota</taxon>
        <taxon>Clostridia</taxon>
        <taxon>Eubacteriales</taxon>
        <taxon>Proteinivoracaceae</taxon>
        <taxon>Proteinivorax</taxon>
    </lineage>
</organism>
<dbReference type="GO" id="GO:0005737">
    <property type="term" value="C:cytoplasm"/>
    <property type="evidence" value="ECO:0007669"/>
    <property type="project" value="TreeGrafter"/>
</dbReference>